<feature type="region of interest" description="Disordered" evidence="1">
    <location>
        <begin position="151"/>
        <end position="173"/>
    </location>
</feature>
<name>A0A9W7W516_9PEZI</name>
<sequence length="173" mass="18886">MGSRQDYLISAGNEILDKSWFLHDLGFHESKLAHANIASIYGCANAWTPNHAERDSARFQEEAMATAAPTFWTLSGLSPMQLRRRQHDTVCAAENISFHTQSIPCSRSSSRAHTSHTSKDSSASLLAYAVQPECAADVGWRIGSFTVSIDSKGRHDEPLNSNGIGTQADGHEI</sequence>
<keyword evidence="3" id="KW-1185">Reference proteome</keyword>
<organism evidence="2 3">
    <name type="scientific">Teratosphaeria destructans</name>
    <dbReference type="NCBI Taxonomy" id="418781"/>
    <lineage>
        <taxon>Eukaryota</taxon>
        <taxon>Fungi</taxon>
        <taxon>Dikarya</taxon>
        <taxon>Ascomycota</taxon>
        <taxon>Pezizomycotina</taxon>
        <taxon>Dothideomycetes</taxon>
        <taxon>Dothideomycetidae</taxon>
        <taxon>Mycosphaerellales</taxon>
        <taxon>Teratosphaeriaceae</taxon>
        <taxon>Teratosphaeria</taxon>
    </lineage>
</organism>
<reference evidence="2 3" key="1">
    <citation type="journal article" date="2018" name="IMA Fungus">
        <title>IMA Genome-F 10: Nine draft genome sequences of Claviceps purpurea s.lat., including C. arundinis, C. humidiphila, and C. cf. spartinae, pseudomolecules for the pitch canker pathogen Fusarium circinatum, draft genome of Davidsoniella eucalypti, Grosmannia galeiformis, Quambalaria eucalypti, and Teratosphaeria destructans.</title>
        <authorList>
            <person name="Wingfield B.D."/>
            <person name="Liu M."/>
            <person name="Nguyen H.D."/>
            <person name="Lane F.A."/>
            <person name="Morgan S.W."/>
            <person name="De Vos L."/>
            <person name="Wilken P.M."/>
            <person name="Duong T.A."/>
            <person name="Aylward J."/>
            <person name="Coetzee M.P."/>
            <person name="Dadej K."/>
            <person name="De Beer Z.W."/>
            <person name="Findlay W."/>
            <person name="Havenga M."/>
            <person name="Kolarik M."/>
            <person name="Menzies J.G."/>
            <person name="Naidoo K."/>
            <person name="Pochopski O."/>
            <person name="Shoukouhi P."/>
            <person name="Santana Q.C."/>
            <person name="Seifert K.A."/>
            <person name="Soal N."/>
            <person name="Steenkamp E.T."/>
            <person name="Tatham C.T."/>
            <person name="van der Nest M.A."/>
            <person name="Wingfield M.J."/>
        </authorList>
    </citation>
    <scope>NUCLEOTIDE SEQUENCE [LARGE SCALE GENOMIC DNA]</scope>
    <source>
        <strain evidence="2">CMW44962</strain>
    </source>
</reference>
<comment type="caution">
    <text evidence="2">The sequence shown here is derived from an EMBL/GenBank/DDBJ whole genome shotgun (WGS) entry which is preliminary data.</text>
</comment>
<dbReference type="Proteomes" id="UP001138500">
    <property type="component" value="Unassembled WGS sequence"/>
</dbReference>
<dbReference type="EMBL" id="RIBY02000602">
    <property type="protein sequence ID" value="KAH9839662.1"/>
    <property type="molecule type" value="Genomic_DNA"/>
</dbReference>
<evidence type="ECO:0000313" key="3">
    <source>
        <dbReference type="Proteomes" id="UP001138500"/>
    </source>
</evidence>
<accession>A0A9W7W516</accession>
<dbReference type="AlphaFoldDB" id="A0A9W7W516"/>
<evidence type="ECO:0000313" key="2">
    <source>
        <dbReference type="EMBL" id="KAH9839662.1"/>
    </source>
</evidence>
<gene>
    <name evidence="2" type="ORF">Tdes44962_MAKER08005</name>
</gene>
<proteinExistence type="predicted"/>
<evidence type="ECO:0000256" key="1">
    <source>
        <dbReference type="SAM" id="MobiDB-lite"/>
    </source>
</evidence>
<reference evidence="2 3" key="2">
    <citation type="journal article" date="2021" name="Curr. Genet.">
        <title>Genetic response to nitrogen starvation in the aggressive Eucalyptus foliar pathogen Teratosphaeria destructans.</title>
        <authorList>
            <person name="Havenga M."/>
            <person name="Wingfield B.D."/>
            <person name="Wingfield M.J."/>
            <person name="Dreyer L.L."/>
            <person name="Roets F."/>
            <person name="Aylward J."/>
        </authorList>
    </citation>
    <scope>NUCLEOTIDE SEQUENCE [LARGE SCALE GENOMIC DNA]</scope>
    <source>
        <strain evidence="2">CMW44962</strain>
    </source>
</reference>
<protein>
    <submittedName>
        <fullName evidence="2">Uncharacterized protein</fullName>
    </submittedName>
</protein>